<dbReference type="GO" id="GO:0006511">
    <property type="term" value="P:ubiquitin-dependent protein catabolic process"/>
    <property type="evidence" value="ECO:0007669"/>
    <property type="project" value="TreeGrafter"/>
</dbReference>
<protein>
    <recommendedName>
        <fullName evidence="6">MYND-type domain-containing protein</fullName>
    </recommendedName>
</protein>
<accession>A0A9W9ZG93</accession>
<name>A0A9W9ZG93_9CNID</name>
<sequence>MEKFEAAVDDFDASTYLDIQYFRGYYWKAYALCKLVESGRTEFTSRAQAAFAMLHFKFKHSKLNDIEKLQSQFAELLLAIEYKFVSRVSELKELERRFGVQNDFSNVSFTIILAEGCYDLKKMTILGGRFYFVCPPGNTATLNCIKGLYLSQGSFLFENITFLNPYPLIPAVVSCTVLGAMAHTMMMLNNGREEMDVNNFDTLTFGGTRHQTETEMTNPCALVEANDVHSLSMDHCLITDAKSSGIVVKFTESSLEERSVSVRLSRISCCRGTGLHLQENAPLCHISIRDNEFEHNLYGIFIDSPSPFHLENNYIFSNTLSGVVAVRSSEGRLVRNTLAHNGKHGILFAKTNAVMKGNEISNNHGWGVVCSCESDLHCADETLFERNLCGGLRVVFNGKGNVSVQRCEFRENYGPVVFPVDQLSRMEVKCNQLLTASQKSPVPFSVFFFLEGVGLTSPCISELKSPVLLDNRVSDDSEVLSDTEPKFCSTCLKDQETESEQIECPSCHVARYCSQECCDAAEPVHCPVCKSILEANKECHVYDVWPLSDAPPVEDHDAIRAGISMCIIATVTLTRLTSVDKALDIPYHFCLLTCPERELCSLINSAIIHHFVAIHGSHLPDLMLDTKAACILANFDSESSRITVYKHRIFPLEKVSDASKWLNKTLDVFGARFYGWVYSTPEPWD</sequence>
<keyword evidence="1" id="KW-0479">Metal-binding</keyword>
<evidence type="ECO:0000256" key="1">
    <source>
        <dbReference type="ARBA" id="ARBA00022723"/>
    </source>
</evidence>
<keyword evidence="3 5" id="KW-0863">Zinc-finger</keyword>
<dbReference type="InterPro" id="IPR006626">
    <property type="entry name" value="PbH1"/>
</dbReference>
<evidence type="ECO:0000259" key="6">
    <source>
        <dbReference type="PROSITE" id="PS50865"/>
    </source>
</evidence>
<dbReference type="GO" id="GO:0008270">
    <property type="term" value="F:zinc ion binding"/>
    <property type="evidence" value="ECO:0007669"/>
    <property type="project" value="UniProtKB-KW"/>
</dbReference>
<dbReference type="PROSITE" id="PS50865">
    <property type="entry name" value="ZF_MYND_2"/>
    <property type="match status" value="1"/>
</dbReference>
<dbReference type="SMART" id="SM00710">
    <property type="entry name" value="PbH1"/>
    <property type="match status" value="4"/>
</dbReference>
<evidence type="ECO:0000256" key="3">
    <source>
        <dbReference type="ARBA" id="ARBA00022771"/>
    </source>
</evidence>
<dbReference type="GO" id="GO:0042981">
    <property type="term" value="P:regulation of apoptotic process"/>
    <property type="evidence" value="ECO:0007669"/>
    <property type="project" value="TreeGrafter"/>
</dbReference>
<dbReference type="PROSITE" id="PS01360">
    <property type="entry name" value="ZF_MYND_1"/>
    <property type="match status" value="1"/>
</dbReference>
<organism evidence="7 8">
    <name type="scientific">Desmophyllum pertusum</name>
    <dbReference type="NCBI Taxonomy" id="174260"/>
    <lineage>
        <taxon>Eukaryota</taxon>
        <taxon>Metazoa</taxon>
        <taxon>Cnidaria</taxon>
        <taxon>Anthozoa</taxon>
        <taxon>Hexacorallia</taxon>
        <taxon>Scleractinia</taxon>
        <taxon>Caryophylliina</taxon>
        <taxon>Caryophylliidae</taxon>
        <taxon>Desmophyllum</taxon>
    </lineage>
</organism>
<dbReference type="Pfam" id="PF13229">
    <property type="entry name" value="Beta_helix"/>
    <property type="match status" value="1"/>
</dbReference>
<dbReference type="InterPro" id="IPR051550">
    <property type="entry name" value="SCF-Subunits/Alg-Epimerases"/>
</dbReference>
<dbReference type="InterPro" id="IPR039448">
    <property type="entry name" value="Beta_helix"/>
</dbReference>
<dbReference type="InterPro" id="IPR002893">
    <property type="entry name" value="Znf_MYND"/>
</dbReference>
<proteinExistence type="predicted"/>
<feature type="domain" description="MYND-type" evidence="6">
    <location>
        <begin position="488"/>
        <end position="529"/>
    </location>
</feature>
<dbReference type="SUPFAM" id="SSF144232">
    <property type="entry name" value="HIT/MYND zinc finger-like"/>
    <property type="match status" value="1"/>
</dbReference>
<keyword evidence="2" id="KW-0677">Repeat</keyword>
<keyword evidence="4" id="KW-0862">Zinc</keyword>
<dbReference type="InterPro" id="IPR012334">
    <property type="entry name" value="Pectin_lyas_fold"/>
</dbReference>
<evidence type="ECO:0000256" key="4">
    <source>
        <dbReference type="ARBA" id="ARBA00022833"/>
    </source>
</evidence>
<evidence type="ECO:0000313" key="7">
    <source>
        <dbReference type="EMBL" id="KAJ7380961.1"/>
    </source>
</evidence>
<gene>
    <name evidence="7" type="ORF">OS493_004553</name>
</gene>
<comment type="caution">
    <text evidence="7">The sequence shown here is derived from an EMBL/GenBank/DDBJ whole genome shotgun (WGS) entry which is preliminary data.</text>
</comment>
<dbReference type="Gene3D" id="2.160.20.10">
    <property type="entry name" value="Single-stranded right-handed beta-helix, Pectin lyase-like"/>
    <property type="match status" value="1"/>
</dbReference>
<dbReference type="Proteomes" id="UP001163046">
    <property type="component" value="Unassembled WGS sequence"/>
</dbReference>
<reference evidence="7" key="1">
    <citation type="submission" date="2023-01" db="EMBL/GenBank/DDBJ databases">
        <title>Genome assembly of the deep-sea coral Lophelia pertusa.</title>
        <authorList>
            <person name="Herrera S."/>
            <person name="Cordes E."/>
        </authorList>
    </citation>
    <scope>NUCLEOTIDE SEQUENCE</scope>
    <source>
        <strain evidence="7">USNM1676648</strain>
        <tissue evidence="7">Polyp</tissue>
    </source>
</reference>
<dbReference type="PANTHER" id="PTHR22990:SF15">
    <property type="entry name" value="F-BOX ONLY PROTEIN 10"/>
    <property type="match status" value="1"/>
</dbReference>
<dbReference type="PANTHER" id="PTHR22990">
    <property type="entry name" value="F-BOX ONLY PROTEIN"/>
    <property type="match status" value="1"/>
</dbReference>
<dbReference type="EMBL" id="MU826351">
    <property type="protein sequence ID" value="KAJ7380961.1"/>
    <property type="molecule type" value="Genomic_DNA"/>
</dbReference>
<dbReference type="InterPro" id="IPR011050">
    <property type="entry name" value="Pectin_lyase_fold/virulence"/>
</dbReference>
<evidence type="ECO:0000256" key="2">
    <source>
        <dbReference type="ARBA" id="ARBA00022737"/>
    </source>
</evidence>
<evidence type="ECO:0000256" key="5">
    <source>
        <dbReference type="PROSITE-ProRule" id="PRU00134"/>
    </source>
</evidence>
<dbReference type="SUPFAM" id="SSF51126">
    <property type="entry name" value="Pectin lyase-like"/>
    <property type="match status" value="1"/>
</dbReference>
<dbReference type="Gene3D" id="6.10.140.2220">
    <property type="match status" value="1"/>
</dbReference>
<evidence type="ECO:0000313" key="8">
    <source>
        <dbReference type="Proteomes" id="UP001163046"/>
    </source>
</evidence>
<keyword evidence="8" id="KW-1185">Reference proteome</keyword>
<dbReference type="AlphaFoldDB" id="A0A9W9ZG93"/>